<dbReference type="InterPro" id="IPR009492">
    <property type="entry name" value="TniQ"/>
</dbReference>
<evidence type="ECO:0000313" key="3">
    <source>
        <dbReference type="Proteomes" id="UP001249020"/>
    </source>
</evidence>
<dbReference type="AlphaFoldDB" id="A0AAW8R206"/>
<feature type="domain" description="TniQ" evidence="1">
    <location>
        <begin position="6"/>
        <end position="158"/>
    </location>
</feature>
<dbReference type="RefSeq" id="WP_311362078.1">
    <property type="nucleotide sequence ID" value="NZ_JAVRIE010000004.1"/>
</dbReference>
<accession>A0AAW8R206</accession>
<protein>
    <submittedName>
        <fullName evidence="2">TniQ family protein</fullName>
    </submittedName>
</protein>
<evidence type="ECO:0000259" key="1">
    <source>
        <dbReference type="Pfam" id="PF06527"/>
    </source>
</evidence>
<reference evidence="2 3" key="1">
    <citation type="submission" date="2023-09" db="EMBL/GenBank/DDBJ databases">
        <authorList>
            <person name="Rey-Velasco X."/>
        </authorList>
    </citation>
    <scope>NUCLEOTIDE SEQUENCE [LARGE SCALE GENOMIC DNA]</scope>
    <source>
        <strain evidence="2 3">W409</strain>
    </source>
</reference>
<organism evidence="2 3">
    <name type="scientific">Brumicola blandensis</name>
    <dbReference type="NCBI Taxonomy" id="3075611"/>
    <lineage>
        <taxon>Bacteria</taxon>
        <taxon>Pseudomonadati</taxon>
        <taxon>Pseudomonadota</taxon>
        <taxon>Gammaproteobacteria</taxon>
        <taxon>Alteromonadales</taxon>
        <taxon>Alteromonadaceae</taxon>
        <taxon>Brumicola</taxon>
    </lineage>
</organism>
<dbReference type="Pfam" id="PF06527">
    <property type="entry name" value="TniQ"/>
    <property type="match status" value="1"/>
</dbReference>
<proteinExistence type="predicted"/>
<dbReference type="EMBL" id="JAVRIE010000004">
    <property type="protein sequence ID" value="MDT0583316.1"/>
    <property type="molecule type" value="Genomic_DNA"/>
</dbReference>
<gene>
    <name evidence="2" type="ORF">RM544_12260</name>
</gene>
<dbReference type="Proteomes" id="UP001249020">
    <property type="component" value="Unassembled WGS sequence"/>
</dbReference>
<sequence>MATMHFFLPLLPDEHYYSRIARMAVLTPTKSITDFYHAWLGVNRVLSPLKDYEAIRHDVATTTHANTKTTAREDVLYRHTSAGFYRHFLNVEQQRALLDVASKDKRKAFFIPWLTKVRHAHCWQSCPQCIEDDITKFGTSYWHVAHQLPTATTCHKHRSQTLMTRCNHCGWQQTDLRETPLPDISCPECEHDMSENLPVANAANAAIQKIGLALHLSSDTSQRPSHKPQIHRLVEYAFGDTIRDRQQAYWETKAQIEHAFWDWVWENRIDSYFDVNADEELQNILCLEPIMNTPTKVTPLAHIIWLAFFHHIGQFDHARLSSAS</sequence>
<evidence type="ECO:0000313" key="2">
    <source>
        <dbReference type="EMBL" id="MDT0583316.1"/>
    </source>
</evidence>
<keyword evidence="3" id="KW-1185">Reference proteome</keyword>
<comment type="caution">
    <text evidence="2">The sequence shown here is derived from an EMBL/GenBank/DDBJ whole genome shotgun (WGS) entry which is preliminary data.</text>
</comment>
<name>A0AAW8R206_9ALTE</name>